<evidence type="ECO:0000256" key="3">
    <source>
        <dbReference type="ARBA" id="ARBA00022448"/>
    </source>
</evidence>
<evidence type="ECO:0000313" key="11">
    <source>
        <dbReference type="EMBL" id="KOO22434.1"/>
    </source>
</evidence>
<evidence type="ECO:0000256" key="10">
    <source>
        <dbReference type="SAM" id="Phobius"/>
    </source>
</evidence>
<feature type="transmembrane region" description="Helical" evidence="10">
    <location>
        <begin position="359"/>
        <end position="378"/>
    </location>
</feature>
<dbReference type="PANTHER" id="PTHR31998">
    <property type="entry name" value="K(+)-INSENSITIVE PYROPHOSPHATE-ENERGIZED PROTON PUMP"/>
    <property type="match status" value="1"/>
</dbReference>
<gene>
    <name evidence="11" type="ORF">Ctob_004143</name>
</gene>
<dbReference type="Pfam" id="PF03030">
    <property type="entry name" value="H_PPase"/>
    <property type="match status" value="1"/>
</dbReference>
<keyword evidence="12" id="KW-1185">Reference proteome</keyword>
<evidence type="ECO:0000313" key="12">
    <source>
        <dbReference type="Proteomes" id="UP000037460"/>
    </source>
</evidence>
<comment type="caution">
    <text evidence="11">The sequence shown here is derived from an EMBL/GenBank/DDBJ whole genome shotgun (WGS) entry which is preliminary data.</text>
</comment>
<protein>
    <recommendedName>
        <fullName evidence="2">H(+)-exporting diphosphatase</fullName>
        <ecNumber evidence="2">7.1.3.1</ecNumber>
    </recommendedName>
</protein>
<dbReference type="GO" id="GO:0016020">
    <property type="term" value="C:membrane"/>
    <property type="evidence" value="ECO:0007669"/>
    <property type="project" value="InterPro"/>
</dbReference>
<dbReference type="OrthoDB" id="5210at2759"/>
<evidence type="ECO:0000256" key="4">
    <source>
        <dbReference type="ARBA" id="ARBA00022692"/>
    </source>
</evidence>
<comment type="subcellular location">
    <subcellularLocation>
        <location evidence="1">Endomembrane system</location>
        <topology evidence="1">Multi-pass membrane protein</topology>
    </subcellularLocation>
</comment>
<keyword evidence="4 10" id="KW-0812">Transmembrane</keyword>
<dbReference type="InterPro" id="IPR004131">
    <property type="entry name" value="PPase-energised_H-pump"/>
</dbReference>
<evidence type="ECO:0000256" key="9">
    <source>
        <dbReference type="ARBA" id="ARBA00023136"/>
    </source>
</evidence>
<keyword evidence="7 10" id="KW-1133">Transmembrane helix</keyword>
<evidence type="ECO:0000256" key="8">
    <source>
        <dbReference type="ARBA" id="ARBA00023065"/>
    </source>
</evidence>
<organism evidence="11 12">
    <name type="scientific">Chrysochromulina tobinii</name>
    <dbReference type="NCBI Taxonomy" id="1460289"/>
    <lineage>
        <taxon>Eukaryota</taxon>
        <taxon>Haptista</taxon>
        <taxon>Haptophyta</taxon>
        <taxon>Prymnesiophyceae</taxon>
        <taxon>Prymnesiales</taxon>
        <taxon>Chrysochromulinaceae</taxon>
        <taxon>Chrysochromulina</taxon>
    </lineage>
</organism>
<dbReference type="GO" id="GO:0009678">
    <property type="term" value="F:diphosphate hydrolysis-driven proton transmembrane transporter activity"/>
    <property type="evidence" value="ECO:0007669"/>
    <property type="project" value="UniProtKB-EC"/>
</dbReference>
<evidence type="ECO:0000256" key="6">
    <source>
        <dbReference type="ARBA" id="ARBA00022967"/>
    </source>
</evidence>
<sequence length="420" mass="43001">MLNLMEVVAGFGLGGSCIAMFGRVGGGIYTKAADVGADLAGKVVQDLPEDDVHNPGTIADNVGDNVGDVAGMGSDLFGSFGEASVAALLVGASSAGIYAAGWGALMYPLVVSGAGIIACIVTNYFATDFFPVREENDIEKVLKTQLLVSSLLMTPVVYYLSITLLPAATCGECVGGFVVGNVCSSPLKAALCVIFGLWGGCAIGFITEFFTSFSYKPVQDVADSCRTGAATNIIYGLALGYKSVILPVFILSAIVFGAHTIAGFYGIALAALGMLSNLATTLSIDVYGPVCDNAGGIAEMCELHPSVREKTDALDAAGNTTAAIGKGFAIGSACLVGLALFGAFVTRLNDAGAAQAVDLLDPITFAGLLVGSMLPYWFSAMTMKSVGLGQRDGECRSGPSSDCLACMQVPATAPSRPTRW</sequence>
<evidence type="ECO:0000256" key="5">
    <source>
        <dbReference type="ARBA" id="ARBA00022842"/>
    </source>
</evidence>
<feature type="transmembrane region" description="Helical" evidence="10">
    <location>
        <begin position="80"/>
        <end position="99"/>
    </location>
</feature>
<evidence type="ECO:0000256" key="1">
    <source>
        <dbReference type="ARBA" id="ARBA00004127"/>
    </source>
</evidence>
<keyword evidence="8" id="KW-0406">Ion transport</keyword>
<dbReference type="GO" id="GO:0004427">
    <property type="term" value="F:inorganic diphosphate phosphatase activity"/>
    <property type="evidence" value="ECO:0007669"/>
    <property type="project" value="InterPro"/>
</dbReference>
<keyword evidence="3" id="KW-0813">Transport</keyword>
<feature type="transmembrane region" description="Helical" evidence="10">
    <location>
        <begin position="187"/>
        <end position="206"/>
    </location>
</feature>
<reference evidence="12" key="1">
    <citation type="journal article" date="2015" name="PLoS Genet.">
        <title>Genome Sequence and Transcriptome Analyses of Chrysochromulina tobin: Metabolic Tools for Enhanced Algal Fitness in the Prominent Order Prymnesiales (Haptophyceae).</title>
        <authorList>
            <person name="Hovde B.T."/>
            <person name="Deodato C.R."/>
            <person name="Hunsperger H.M."/>
            <person name="Ryken S.A."/>
            <person name="Yost W."/>
            <person name="Jha R.K."/>
            <person name="Patterson J."/>
            <person name="Monnat R.J. Jr."/>
            <person name="Barlow S.B."/>
            <person name="Starkenburg S.R."/>
            <person name="Cattolico R.A."/>
        </authorList>
    </citation>
    <scope>NUCLEOTIDE SEQUENCE</scope>
    <source>
        <strain evidence="12">CCMP291</strain>
    </source>
</reference>
<accession>A0A0M0J759</accession>
<feature type="transmembrane region" description="Helical" evidence="10">
    <location>
        <begin position="244"/>
        <end position="272"/>
    </location>
</feature>
<feature type="transmembrane region" description="Helical" evidence="10">
    <location>
        <begin position="146"/>
        <end position="167"/>
    </location>
</feature>
<dbReference type="GO" id="GO:0012505">
    <property type="term" value="C:endomembrane system"/>
    <property type="evidence" value="ECO:0007669"/>
    <property type="project" value="UniProtKB-SubCell"/>
</dbReference>
<dbReference type="EMBL" id="JWZX01003277">
    <property type="protein sequence ID" value="KOO22434.1"/>
    <property type="molecule type" value="Genomic_DNA"/>
</dbReference>
<feature type="transmembrane region" description="Helical" evidence="10">
    <location>
        <begin position="328"/>
        <end position="347"/>
    </location>
</feature>
<proteinExistence type="predicted"/>
<keyword evidence="6" id="KW-1278">Translocase</keyword>
<evidence type="ECO:0000256" key="2">
    <source>
        <dbReference type="ARBA" id="ARBA00013242"/>
    </source>
</evidence>
<feature type="transmembrane region" description="Helical" evidence="10">
    <location>
        <begin position="105"/>
        <end position="126"/>
    </location>
</feature>
<name>A0A0M0J759_9EUKA</name>
<dbReference type="AlphaFoldDB" id="A0A0M0J759"/>
<dbReference type="EC" id="7.1.3.1" evidence="2"/>
<keyword evidence="5" id="KW-0460">Magnesium</keyword>
<evidence type="ECO:0000256" key="7">
    <source>
        <dbReference type="ARBA" id="ARBA00022989"/>
    </source>
</evidence>
<dbReference type="Proteomes" id="UP000037460">
    <property type="component" value="Unassembled WGS sequence"/>
</dbReference>
<keyword evidence="9 10" id="KW-0472">Membrane</keyword>